<evidence type="ECO:0000313" key="9">
    <source>
        <dbReference type="Proteomes" id="UP000614410"/>
    </source>
</evidence>
<feature type="binding site" evidence="7">
    <location>
        <position position="113"/>
    </location>
    <ligand>
        <name>Zn(2+)</name>
        <dbReference type="ChEBI" id="CHEBI:29105"/>
    </ligand>
</feature>
<dbReference type="GO" id="GO:0045892">
    <property type="term" value="P:negative regulation of DNA-templated transcription"/>
    <property type="evidence" value="ECO:0007669"/>
    <property type="project" value="TreeGrafter"/>
</dbReference>
<dbReference type="InterPro" id="IPR002481">
    <property type="entry name" value="FUR"/>
</dbReference>
<evidence type="ECO:0000256" key="6">
    <source>
        <dbReference type="ARBA" id="ARBA00023163"/>
    </source>
</evidence>
<dbReference type="InterPro" id="IPR036390">
    <property type="entry name" value="WH_DNA-bd_sf"/>
</dbReference>
<protein>
    <submittedName>
        <fullName evidence="8">Transcriptional repressor</fullName>
    </submittedName>
</protein>
<evidence type="ECO:0000256" key="4">
    <source>
        <dbReference type="ARBA" id="ARBA00023015"/>
    </source>
</evidence>
<dbReference type="Pfam" id="PF01475">
    <property type="entry name" value="FUR"/>
    <property type="match status" value="1"/>
</dbReference>
<keyword evidence="7" id="KW-0479">Metal-binding</keyword>
<dbReference type="Gene3D" id="1.10.10.10">
    <property type="entry name" value="Winged helix-like DNA-binding domain superfamily/Winged helix DNA-binding domain"/>
    <property type="match status" value="1"/>
</dbReference>
<dbReference type="AlphaFoldDB" id="A0A934NAB1"/>
<feature type="binding site" evidence="7">
    <location>
        <position position="157"/>
    </location>
    <ligand>
        <name>Zn(2+)</name>
        <dbReference type="ChEBI" id="CHEBI:29105"/>
    </ligand>
</feature>
<dbReference type="Gene3D" id="3.30.1490.190">
    <property type="match status" value="1"/>
</dbReference>
<evidence type="ECO:0000256" key="7">
    <source>
        <dbReference type="PIRSR" id="PIRSR602481-1"/>
    </source>
</evidence>
<accession>A0A934NAB1</accession>
<dbReference type="PANTHER" id="PTHR33202">
    <property type="entry name" value="ZINC UPTAKE REGULATION PROTEIN"/>
    <property type="match status" value="1"/>
</dbReference>
<evidence type="ECO:0000256" key="3">
    <source>
        <dbReference type="ARBA" id="ARBA00022833"/>
    </source>
</evidence>
<dbReference type="Proteomes" id="UP000614410">
    <property type="component" value="Unassembled WGS sequence"/>
</dbReference>
<comment type="similarity">
    <text evidence="1">Belongs to the Fur family.</text>
</comment>
<feature type="binding site" evidence="7">
    <location>
        <position position="154"/>
    </location>
    <ligand>
        <name>Zn(2+)</name>
        <dbReference type="ChEBI" id="CHEBI:29105"/>
    </ligand>
</feature>
<dbReference type="CDD" id="cd07153">
    <property type="entry name" value="Fur_like"/>
    <property type="match status" value="1"/>
</dbReference>
<evidence type="ECO:0000313" key="8">
    <source>
        <dbReference type="EMBL" id="MBJ7609952.1"/>
    </source>
</evidence>
<proteinExistence type="inferred from homology"/>
<keyword evidence="2" id="KW-0678">Repressor</keyword>
<name>A0A934NAB1_9BACT</name>
<dbReference type="EMBL" id="JAEKNN010000053">
    <property type="protein sequence ID" value="MBJ7609952.1"/>
    <property type="molecule type" value="Genomic_DNA"/>
</dbReference>
<keyword evidence="5" id="KW-0238">DNA-binding</keyword>
<organism evidence="8 9">
    <name type="scientific">Candidatus Amunia macphersoniae</name>
    <dbReference type="NCBI Taxonomy" id="3127014"/>
    <lineage>
        <taxon>Bacteria</taxon>
        <taxon>Bacillati</taxon>
        <taxon>Candidatus Dormiibacterota</taxon>
        <taxon>Candidatus Dormibacteria</taxon>
        <taxon>Candidatus Aeolococcales</taxon>
        <taxon>Candidatus Aeolococcaceae</taxon>
        <taxon>Candidatus Amunia</taxon>
    </lineage>
</organism>
<feature type="binding site" evidence="7">
    <location>
        <position position="116"/>
    </location>
    <ligand>
        <name>Zn(2+)</name>
        <dbReference type="ChEBI" id="CHEBI:29105"/>
    </ligand>
</feature>
<dbReference type="PANTHER" id="PTHR33202:SF7">
    <property type="entry name" value="FERRIC UPTAKE REGULATION PROTEIN"/>
    <property type="match status" value="1"/>
</dbReference>
<gene>
    <name evidence="8" type="ORF">JF887_11075</name>
</gene>
<keyword evidence="4" id="KW-0805">Transcription regulation</keyword>
<comment type="cofactor">
    <cofactor evidence="7">
        <name>Zn(2+)</name>
        <dbReference type="ChEBI" id="CHEBI:29105"/>
    </cofactor>
    <text evidence="7">Binds 1 zinc ion per subunit.</text>
</comment>
<dbReference type="GO" id="GO:0000976">
    <property type="term" value="F:transcription cis-regulatory region binding"/>
    <property type="evidence" value="ECO:0007669"/>
    <property type="project" value="TreeGrafter"/>
</dbReference>
<dbReference type="GO" id="GO:1900376">
    <property type="term" value="P:regulation of secondary metabolite biosynthetic process"/>
    <property type="evidence" value="ECO:0007669"/>
    <property type="project" value="TreeGrafter"/>
</dbReference>
<sequence>MGRAGVTARQAAASDVAAAADVSGIPGLLRRAGLRVTPQRIAVLEALGDAGGHHLSADDVWQRLAAASSRMDRSTAYRVLADLADVGLLTQVRFADGTARFEVQGVAHHHAVCVRCGATQDVPFALVKPLTTALAATMGFEMALDEPLFVRGTCATCASAAEG</sequence>
<dbReference type="InterPro" id="IPR043135">
    <property type="entry name" value="Fur_C"/>
</dbReference>
<keyword evidence="3 7" id="KW-0862">Zinc</keyword>
<evidence type="ECO:0000256" key="5">
    <source>
        <dbReference type="ARBA" id="ARBA00023125"/>
    </source>
</evidence>
<dbReference type="InterPro" id="IPR036388">
    <property type="entry name" value="WH-like_DNA-bd_sf"/>
</dbReference>
<evidence type="ECO:0000256" key="2">
    <source>
        <dbReference type="ARBA" id="ARBA00022491"/>
    </source>
</evidence>
<dbReference type="SUPFAM" id="SSF46785">
    <property type="entry name" value="Winged helix' DNA-binding domain"/>
    <property type="match status" value="1"/>
</dbReference>
<dbReference type="GO" id="GO:0003700">
    <property type="term" value="F:DNA-binding transcription factor activity"/>
    <property type="evidence" value="ECO:0007669"/>
    <property type="project" value="InterPro"/>
</dbReference>
<dbReference type="GO" id="GO:0008270">
    <property type="term" value="F:zinc ion binding"/>
    <property type="evidence" value="ECO:0007669"/>
    <property type="project" value="TreeGrafter"/>
</dbReference>
<keyword evidence="6" id="KW-0804">Transcription</keyword>
<evidence type="ECO:0000256" key="1">
    <source>
        <dbReference type="ARBA" id="ARBA00007957"/>
    </source>
</evidence>
<reference evidence="8 9" key="1">
    <citation type="submission" date="2020-10" db="EMBL/GenBank/DDBJ databases">
        <title>Ca. Dormibacterota MAGs.</title>
        <authorList>
            <person name="Montgomery K."/>
        </authorList>
    </citation>
    <scope>NUCLEOTIDE SEQUENCE [LARGE SCALE GENOMIC DNA]</scope>
    <source>
        <strain evidence="8">Mitchell_Peninsula_5</strain>
    </source>
</reference>
<comment type="caution">
    <text evidence="8">The sequence shown here is derived from an EMBL/GenBank/DDBJ whole genome shotgun (WGS) entry which is preliminary data.</text>
</comment>